<dbReference type="HAMAP" id="MF_01077">
    <property type="entry name" value="RimP"/>
    <property type="match status" value="1"/>
</dbReference>
<dbReference type="InterPro" id="IPR028989">
    <property type="entry name" value="RimP_N"/>
</dbReference>
<feature type="compositionally biased region" description="Basic residues" evidence="4">
    <location>
        <begin position="215"/>
        <end position="224"/>
    </location>
</feature>
<dbReference type="Pfam" id="PF02576">
    <property type="entry name" value="RimP_N"/>
    <property type="match status" value="1"/>
</dbReference>
<evidence type="ECO:0000256" key="3">
    <source>
        <dbReference type="HAMAP-Rule" id="MF_01077"/>
    </source>
</evidence>
<dbReference type="InterPro" id="IPR003728">
    <property type="entry name" value="Ribosome_maturation_RimP"/>
</dbReference>
<dbReference type="InterPro" id="IPR035956">
    <property type="entry name" value="RimP_N_sf"/>
</dbReference>
<dbReference type="PANTHER" id="PTHR33867:SF1">
    <property type="entry name" value="RIBOSOME MATURATION FACTOR RIMP"/>
    <property type="match status" value="1"/>
</dbReference>
<comment type="similarity">
    <text evidence="3">Belongs to the RimP family.</text>
</comment>
<dbReference type="EMBL" id="FPIW01000007">
    <property type="protein sequence ID" value="SFW28152.1"/>
    <property type="molecule type" value="Genomic_DNA"/>
</dbReference>
<dbReference type="SUPFAM" id="SSF75420">
    <property type="entry name" value="YhbC-like, N-terminal domain"/>
    <property type="match status" value="1"/>
</dbReference>
<evidence type="ECO:0000256" key="4">
    <source>
        <dbReference type="SAM" id="MobiDB-lite"/>
    </source>
</evidence>
<evidence type="ECO:0000256" key="2">
    <source>
        <dbReference type="ARBA" id="ARBA00022517"/>
    </source>
</evidence>
<feature type="region of interest" description="Disordered" evidence="4">
    <location>
        <begin position="48"/>
        <end position="88"/>
    </location>
</feature>
<dbReference type="GO" id="GO:0006412">
    <property type="term" value="P:translation"/>
    <property type="evidence" value="ECO:0007669"/>
    <property type="project" value="TreeGrafter"/>
</dbReference>
<organism evidence="6 7">
    <name type="scientific">Desulfovibrio desulfuricans</name>
    <dbReference type="NCBI Taxonomy" id="876"/>
    <lineage>
        <taxon>Bacteria</taxon>
        <taxon>Pseudomonadati</taxon>
        <taxon>Thermodesulfobacteriota</taxon>
        <taxon>Desulfovibrionia</taxon>
        <taxon>Desulfovibrionales</taxon>
        <taxon>Desulfovibrionaceae</taxon>
        <taxon>Desulfovibrio</taxon>
    </lineage>
</organism>
<evidence type="ECO:0000256" key="1">
    <source>
        <dbReference type="ARBA" id="ARBA00022490"/>
    </source>
</evidence>
<gene>
    <name evidence="3" type="primary">rimP</name>
    <name evidence="6" type="ORF">SAMN02910291_00688</name>
</gene>
<dbReference type="GO" id="GO:0005829">
    <property type="term" value="C:cytosol"/>
    <property type="evidence" value="ECO:0007669"/>
    <property type="project" value="TreeGrafter"/>
</dbReference>
<dbReference type="Gene3D" id="3.30.300.70">
    <property type="entry name" value="RimP-like superfamily, N-terminal"/>
    <property type="match status" value="1"/>
</dbReference>
<dbReference type="PANTHER" id="PTHR33867">
    <property type="entry name" value="RIBOSOME MATURATION FACTOR RIMP"/>
    <property type="match status" value="1"/>
</dbReference>
<sequence>MTDNALRETIIRLAQPVVHTLGLVIWGVETARAGRTIVRLFVDVPTIPQRPGMPEGSEEPSSAITAPAPAHDPQESSGAEAPAAPTSATIEQCEEISRHLALALEVEDSIADAYVLEVSTPGLSRLFFSLEQMLPYVGDVVEARLHTPVASTDPAAHGGPRRVWRGTLVAVEDDAFVLAPVTVSPEGEVEDENQPPVRLPWEAVRRATRMYIFKKPQKPGKKPGKPQGKEAPKGGSGSTAPKKAAAKKKAGRTAAEND</sequence>
<reference evidence="7" key="1">
    <citation type="submission" date="2016-11" db="EMBL/GenBank/DDBJ databases">
        <authorList>
            <person name="Jaros S."/>
            <person name="Januszkiewicz K."/>
            <person name="Wedrychowicz H."/>
        </authorList>
    </citation>
    <scope>NUCLEOTIDE SEQUENCE [LARGE SCALE GENOMIC DNA]</scope>
    <source>
        <strain evidence="7">DSM 7057</strain>
    </source>
</reference>
<dbReference type="GO" id="GO:0000028">
    <property type="term" value="P:ribosomal small subunit assembly"/>
    <property type="evidence" value="ECO:0007669"/>
    <property type="project" value="TreeGrafter"/>
</dbReference>
<evidence type="ECO:0000259" key="5">
    <source>
        <dbReference type="Pfam" id="PF02576"/>
    </source>
</evidence>
<feature type="region of interest" description="Disordered" evidence="4">
    <location>
        <begin position="212"/>
        <end position="258"/>
    </location>
</feature>
<dbReference type="Proteomes" id="UP000182680">
    <property type="component" value="Unassembled WGS sequence"/>
</dbReference>
<protein>
    <recommendedName>
        <fullName evidence="3">Ribosome maturation factor RimP</fullName>
    </recommendedName>
</protein>
<dbReference type="RefSeq" id="WP_072311384.1">
    <property type="nucleotide sequence ID" value="NZ_FPIW01000007.1"/>
</dbReference>
<dbReference type="AlphaFoldDB" id="A0AA94HRK6"/>
<comment type="caution">
    <text evidence="6">The sequence shown here is derived from an EMBL/GenBank/DDBJ whole genome shotgun (WGS) entry which is preliminary data.</text>
</comment>
<comment type="subcellular location">
    <subcellularLocation>
        <location evidence="3">Cytoplasm</location>
    </subcellularLocation>
</comment>
<evidence type="ECO:0000313" key="7">
    <source>
        <dbReference type="Proteomes" id="UP000182680"/>
    </source>
</evidence>
<comment type="function">
    <text evidence="3">Required for maturation of 30S ribosomal subunits.</text>
</comment>
<feature type="domain" description="Ribosome maturation factor RimP N-terminal" evidence="5">
    <location>
        <begin position="87"/>
        <end position="123"/>
    </location>
</feature>
<proteinExistence type="inferred from homology"/>
<evidence type="ECO:0000313" key="6">
    <source>
        <dbReference type="EMBL" id="SFW28152.1"/>
    </source>
</evidence>
<accession>A0AA94HRK6</accession>
<keyword evidence="1 3" id="KW-0963">Cytoplasm</keyword>
<keyword evidence="2 3" id="KW-0690">Ribosome biogenesis</keyword>
<name>A0AA94HRK6_DESDE</name>